<dbReference type="RefSeq" id="WP_286678063.1">
    <property type="nucleotide sequence ID" value="NZ_MNXI01000056.1"/>
</dbReference>
<gene>
    <name evidence="2" type="ORF">COY37_00830</name>
</gene>
<feature type="domain" description="Methylene-tetrahydrofolate reductase C-terminal-like" evidence="1">
    <location>
        <begin position="111"/>
        <end position="203"/>
    </location>
</feature>
<dbReference type="InterPro" id="IPR022026">
    <property type="entry name" value="DUF5981"/>
</dbReference>
<protein>
    <recommendedName>
        <fullName evidence="1">Methylene-tetrahydrofolate reductase C-terminal-like domain-containing protein</fullName>
    </recommendedName>
</protein>
<proteinExistence type="predicted"/>
<reference evidence="3" key="1">
    <citation type="submission" date="2017-09" db="EMBL/GenBank/DDBJ databases">
        <title>Depth-based differentiation of microbial function through sediment-hosted aquifers and enrichment of novel symbionts in the deep terrestrial subsurface.</title>
        <authorList>
            <person name="Probst A.J."/>
            <person name="Ladd B."/>
            <person name="Jarett J.K."/>
            <person name="Geller-Mcgrath D.E."/>
            <person name="Sieber C.M.K."/>
            <person name="Emerson J.B."/>
            <person name="Anantharaman K."/>
            <person name="Thomas B.C."/>
            <person name="Malmstrom R."/>
            <person name="Stieglmeier M."/>
            <person name="Klingl A."/>
            <person name="Woyke T."/>
            <person name="Ryan C.M."/>
            <person name="Banfield J.F."/>
        </authorList>
    </citation>
    <scope>NUCLEOTIDE SEQUENCE [LARGE SCALE GENOMIC DNA]</scope>
</reference>
<accession>A0A2M7TAZ9</accession>
<name>A0A2M7TAZ9_9ACTN</name>
<evidence type="ECO:0000313" key="2">
    <source>
        <dbReference type="EMBL" id="PIZ42230.1"/>
    </source>
</evidence>
<organism evidence="2 3">
    <name type="scientific">Candidatus Aquicultor secundus</name>
    <dbReference type="NCBI Taxonomy" id="1973895"/>
    <lineage>
        <taxon>Bacteria</taxon>
        <taxon>Bacillati</taxon>
        <taxon>Actinomycetota</taxon>
        <taxon>Candidatus Aquicultoria</taxon>
        <taxon>Candidatus Aquicultorales</taxon>
        <taxon>Candidatus Aquicultoraceae</taxon>
        <taxon>Candidatus Aquicultor</taxon>
    </lineage>
</organism>
<dbReference type="PANTHER" id="PTHR38755">
    <property type="entry name" value="5,10-METHYLENETETRAHYDROFOLATE REDUCTASE"/>
    <property type="match status" value="1"/>
</dbReference>
<evidence type="ECO:0000313" key="3">
    <source>
        <dbReference type="Proteomes" id="UP000230956"/>
    </source>
</evidence>
<dbReference type="Pfam" id="PF12225">
    <property type="entry name" value="DUF5981"/>
    <property type="match status" value="1"/>
</dbReference>
<dbReference type="PANTHER" id="PTHR38755:SF1">
    <property type="entry name" value="METHYLENE-TETRAHYDROFOLATE REDUCTASE C-TERMINAL DOMAIN-CONTAINING PROTEIN"/>
    <property type="match status" value="1"/>
</dbReference>
<dbReference type="AlphaFoldDB" id="A0A2M7TAZ9"/>
<dbReference type="EMBL" id="PFNG01000023">
    <property type="protein sequence ID" value="PIZ42230.1"/>
    <property type="molecule type" value="Genomic_DNA"/>
</dbReference>
<evidence type="ECO:0000259" key="1">
    <source>
        <dbReference type="Pfam" id="PF12225"/>
    </source>
</evidence>
<sequence>MIVAEPKTLDEIKAMVDSYDRVLMVGCGTCVEVCLTGGERAVNLTATALRLSRKVDGRDIEVGEQTVIRQCDFEYLDEVKDADKYQAIVSLACGVGIQGMARKFPNMPVLPGVNTTFMGFNEEYGYYTEMCKGCGECVLDKTGGICPVARCAKSLLNGPCGGTNNGKCEIDSSRDCGWVLIYNKMNAMGQVDKFKEINSPKNHQKANNLRYMDLRK</sequence>
<dbReference type="Proteomes" id="UP000230956">
    <property type="component" value="Unassembled WGS sequence"/>
</dbReference>
<comment type="caution">
    <text evidence="2">The sequence shown here is derived from an EMBL/GenBank/DDBJ whole genome shotgun (WGS) entry which is preliminary data.</text>
</comment>